<accession>A0A4Y2EVQ8</accession>
<dbReference type="GO" id="GO:0003676">
    <property type="term" value="F:nucleic acid binding"/>
    <property type="evidence" value="ECO:0007669"/>
    <property type="project" value="InterPro"/>
</dbReference>
<dbReference type="Proteomes" id="UP000499080">
    <property type="component" value="Unassembled WGS sequence"/>
</dbReference>
<protein>
    <recommendedName>
        <fullName evidence="4">Tc1-like transposase DDE domain-containing protein</fullName>
    </recommendedName>
</protein>
<organism evidence="2 3">
    <name type="scientific">Araneus ventricosus</name>
    <name type="common">Orbweaver spider</name>
    <name type="synonym">Epeira ventricosa</name>
    <dbReference type="NCBI Taxonomy" id="182803"/>
    <lineage>
        <taxon>Eukaryota</taxon>
        <taxon>Metazoa</taxon>
        <taxon>Ecdysozoa</taxon>
        <taxon>Arthropoda</taxon>
        <taxon>Chelicerata</taxon>
        <taxon>Arachnida</taxon>
        <taxon>Araneae</taxon>
        <taxon>Araneomorphae</taxon>
        <taxon>Entelegynae</taxon>
        <taxon>Araneoidea</taxon>
        <taxon>Araneidae</taxon>
        <taxon>Araneus</taxon>
    </lineage>
</organism>
<evidence type="ECO:0000313" key="2">
    <source>
        <dbReference type="EMBL" id="GBM32004.1"/>
    </source>
</evidence>
<dbReference type="Gene3D" id="3.30.420.10">
    <property type="entry name" value="Ribonuclease H-like superfamily/Ribonuclease H"/>
    <property type="match status" value="1"/>
</dbReference>
<dbReference type="EMBL" id="BGPR01093703">
    <property type="protein sequence ID" value="GBM32004.1"/>
    <property type="molecule type" value="Genomic_DNA"/>
</dbReference>
<evidence type="ECO:0000313" key="3">
    <source>
        <dbReference type="Proteomes" id="UP000499080"/>
    </source>
</evidence>
<comment type="caution">
    <text evidence="2">The sequence shown here is derived from an EMBL/GenBank/DDBJ whole genome shotgun (WGS) entry which is preliminary data.</text>
</comment>
<dbReference type="AlphaFoldDB" id="A0A4Y2EVQ8"/>
<dbReference type="EMBL" id="BGPR01093702">
    <property type="protein sequence ID" value="GBM32000.1"/>
    <property type="molecule type" value="Genomic_DNA"/>
</dbReference>
<keyword evidence="3" id="KW-1185">Reference proteome</keyword>
<reference evidence="2 3" key="1">
    <citation type="journal article" date="2019" name="Sci. Rep.">
        <title>Orb-weaving spider Araneus ventricosus genome elucidates the spidroin gene catalogue.</title>
        <authorList>
            <person name="Kono N."/>
            <person name="Nakamura H."/>
            <person name="Ohtoshi R."/>
            <person name="Moran D.A.P."/>
            <person name="Shinohara A."/>
            <person name="Yoshida Y."/>
            <person name="Fujiwara M."/>
            <person name="Mori M."/>
            <person name="Tomita M."/>
            <person name="Arakawa K."/>
        </authorList>
    </citation>
    <scope>NUCLEOTIDE SEQUENCE [LARGE SCALE GENOMIC DNA]</scope>
</reference>
<evidence type="ECO:0000313" key="1">
    <source>
        <dbReference type="EMBL" id="GBM32000.1"/>
    </source>
</evidence>
<feature type="non-terminal residue" evidence="2">
    <location>
        <position position="60"/>
    </location>
</feature>
<evidence type="ECO:0008006" key="4">
    <source>
        <dbReference type="Google" id="ProtNLM"/>
    </source>
</evidence>
<proteinExistence type="predicted"/>
<name>A0A4Y2EVQ8_ARAVE</name>
<dbReference type="InterPro" id="IPR036397">
    <property type="entry name" value="RNaseH_sf"/>
</dbReference>
<gene>
    <name evidence="1" type="ORF">AVEN_239397_1</name>
    <name evidence="2" type="ORF">AVEN_257020_1</name>
</gene>
<sequence>MLASHLVPFLEIFGGEDLTLQNDNPSVHATKSTSQWLSSNMGILSDLALGPDLKFIENVW</sequence>